<dbReference type="HOGENOM" id="CLU_2138072_0_0_1"/>
<dbReference type="Proteomes" id="UP000026915">
    <property type="component" value="Chromosome 5"/>
</dbReference>
<keyword evidence="2" id="KW-1185">Reference proteome</keyword>
<accession>A0A061EXT6</accession>
<gene>
    <name evidence="1" type="ORF">TCM_021599</name>
</gene>
<sequence>MNNLNLLIQGIADILSCIGRKSSEKLPCPLFVFVFLFNKREHIVHELLTTMCTNSCKQSEFCLSVTMVHPCNWNNRVTLAFEFLSFYYYCYYYHLRKKFVGFQNFCLFFPDKN</sequence>
<dbReference type="EMBL" id="CM001883">
    <property type="protein sequence ID" value="EOY07079.1"/>
    <property type="molecule type" value="Genomic_DNA"/>
</dbReference>
<reference evidence="1 2" key="1">
    <citation type="journal article" date="2013" name="Genome Biol.">
        <title>The genome sequence of the most widely cultivated cacao type and its use to identify candidate genes regulating pod color.</title>
        <authorList>
            <person name="Motamayor J.C."/>
            <person name="Mockaitis K."/>
            <person name="Schmutz J."/>
            <person name="Haiminen N."/>
            <person name="Iii D.L."/>
            <person name="Cornejo O."/>
            <person name="Findley S.D."/>
            <person name="Zheng P."/>
            <person name="Utro F."/>
            <person name="Royaert S."/>
            <person name="Saski C."/>
            <person name="Jenkins J."/>
            <person name="Podicheti R."/>
            <person name="Zhao M."/>
            <person name="Scheffler B.E."/>
            <person name="Stack J.C."/>
            <person name="Feltus F.A."/>
            <person name="Mustiga G.M."/>
            <person name="Amores F."/>
            <person name="Phillips W."/>
            <person name="Marelli J.P."/>
            <person name="May G.D."/>
            <person name="Shapiro H."/>
            <person name="Ma J."/>
            <person name="Bustamante C.D."/>
            <person name="Schnell R.J."/>
            <person name="Main D."/>
            <person name="Gilbert D."/>
            <person name="Parida L."/>
            <person name="Kuhn D.N."/>
        </authorList>
    </citation>
    <scope>NUCLEOTIDE SEQUENCE [LARGE SCALE GENOMIC DNA]</scope>
    <source>
        <strain evidence="2">cv. Matina 1-6</strain>
    </source>
</reference>
<proteinExistence type="predicted"/>
<dbReference type="AlphaFoldDB" id="A0A061EXT6"/>
<dbReference type="Gramene" id="EOY07079">
    <property type="protein sequence ID" value="EOY07079"/>
    <property type="gene ID" value="TCM_021599"/>
</dbReference>
<organism evidence="1 2">
    <name type="scientific">Theobroma cacao</name>
    <name type="common">Cacao</name>
    <name type="synonym">Cocoa</name>
    <dbReference type="NCBI Taxonomy" id="3641"/>
    <lineage>
        <taxon>Eukaryota</taxon>
        <taxon>Viridiplantae</taxon>
        <taxon>Streptophyta</taxon>
        <taxon>Embryophyta</taxon>
        <taxon>Tracheophyta</taxon>
        <taxon>Spermatophyta</taxon>
        <taxon>Magnoliopsida</taxon>
        <taxon>eudicotyledons</taxon>
        <taxon>Gunneridae</taxon>
        <taxon>Pentapetalae</taxon>
        <taxon>rosids</taxon>
        <taxon>malvids</taxon>
        <taxon>Malvales</taxon>
        <taxon>Malvaceae</taxon>
        <taxon>Byttnerioideae</taxon>
        <taxon>Theobroma</taxon>
    </lineage>
</organism>
<evidence type="ECO:0000313" key="1">
    <source>
        <dbReference type="EMBL" id="EOY07079.1"/>
    </source>
</evidence>
<protein>
    <submittedName>
        <fullName evidence="1">Uncharacterized protein</fullName>
    </submittedName>
</protein>
<dbReference type="InParanoid" id="A0A061EXT6"/>
<evidence type="ECO:0000313" key="2">
    <source>
        <dbReference type="Proteomes" id="UP000026915"/>
    </source>
</evidence>
<name>A0A061EXT6_THECC</name>